<dbReference type="InterPro" id="IPR036237">
    <property type="entry name" value="Xyl_isomerase-like_sf"/>
</dbReference>
<protein>
    <submittedName>
        <fullName evidence="1">Sugar phosphate isomerase/epimerase</fullName>
    </submittedName>
</protein>
<dbReference type="EMBL" id="FQUX01000003">
    <property type="protein sequence ID" value="SHF31219.1"/>
    <property type="molecule type" value="Genomic_DNA"/>
</dbReference>
<dbReference type="InterPro" id="IPR050312">
    <property type="entry name" value="IolE/XylAMocC-like"/>
</dbReference>
<dbReference type="Gene3D" id="3.20.20.150">
    <property type="entry name" value="Divalent-metal-dependent TIM barrel enzymes"/>
    <property type="match status" value="1"/>
</dbReference>
<dbReference type="AlphaFoldDB" id="A0A1M5ALU2"/>
<gene>
    <name evidence="1" type="ORF">SAMN03080594_103308</name>
</gene>
<accession>A0A1M5ALU2</accession>
<keyword evidence="2" id="KW-1185">Reference proteome</keyword>
<dbReference type="PANTHER" id="PTHR12110">
    <property type="entry name" value="HYDROXYPYRUVATE ISOMERASE"/>
    <property type="match status" value="1"/>
</dbReference>
<dbReference type="GO" id="GO:0016853">
    <property type="term" value="F:isomerase activity"/>
    <property type="evidence" value="ECO:0007669"/>
    <property type="project" value="UniProtKB-KW"/>
</dbReference>
<name>A0A1M5ALU2_9FLAO</name>
<dbReference type="Proteomes" id="UP000184406">
    <property type="component" value="Unassembled WGS sequence"/>
</dbReference>
<dbReference type="SUPFAM" id="SSF51658">
    <property type="entry name" value="Xylose isomerase-like"/>
    <property type="match status" value="1"/>
</dbReference>
<organism evidence="1 2">
    <name type="scientific">Arenibacter palladensis</name>
    <dbReference type="NCBI Taxonomy" id="237373"/>
    <lineage>
        <taxon>Bacteria</taxon>
        <taxon>Pseudomonadati</taxon>
        <taxon>Bacteroidota</taxon>
        <taxon>Flavobacteriia</taxon>
        <taxon>Flavobacteriales</taxon>
        <taxon>Flavobacteriaceae</taxon>
        <taxon>Arenibacter</taxon>
    </lineage>
</organism>
<keyword evidence="1" id="KW-0413">Isomerase</keyword>
<evidence type="ECO:0000313" key="1">
    <source>
        <dbReference type="EMBL" id="SHF31219.1"/>
    </source>
</evidence>
<dbReference type="RefSeq" id="WP_178346992.1">
    <property type="nucleotide sequence ID" value="NZ_FQUX01000003.1"/>
</dbReference>
<sequence>MNRRNFIGRTAVLSAATLLPMSSFSLLGQSKYKMGYQLFSVRTDMAKDPLATIKALKEMGYEDFEFYGFDADKGLIYGYTPSELKHILDDLQLSITSGHYSFSPYLEKSEDELKHYVNQYIIAARALDSKYITWPYIAPEQRTLDNFKLMSYKLNLIGQQVNEAGLGFAYHNHGYEFEDYGGQTGFDIIINETDAKLVKLQMDMYWVMHSSKQTPKELIEKQPGRYVMWHIKDMDKISRDYSELGNGSIDYHSILPDPKASGLEYYYLEQGGNFTNSPMKSAADSAEYCKKHLRQYL</sequence>
<evidence type="ECO:0000313" key="2">
    <source>
        <dbReference type="Proteomes" id="UP000184406"/>
    </source>
</evidence>
<proteinExistence type="predicted"/>
<dbReference type="PANTHER" id="PTHR12110:SF41">
    <property type="entry name" value="INOSOSE DEHYDRATASE"/>
    <property type="match status" value="1"/>
</dbReference>
<reference evidence="2" key="1">
    <citation type="submission" date="2016-11" db="EMBL/GenBank/DDBJ databases">
        <authorList>
            <person name="Varghese N."/>
            <person name="Submissions S."/>
        </authorList>
    </citation>
    <scope>NUCLEOTIDE SEQUENCE [LARGE SCALE GENOMIC DNA]</scope>
    <source>
        <strain evidence="2">DSM 17539</strain>
    </source>
</reference>